<proteinExistence type="predicted"/>
<evidence type="ECO:0000313" key="2">
    <source>
        <dbReference type="Proteomes" id="UP000076925"/>
    </source>
</evidence>
<dbReference type="Proteomes" id="UP000076925">
    <property type="component" value="Unassembled WGS sequence"/>
</dbReference>
<keyword evidence="2" id="KW-1185">Reference proteome</keyword>
<accession>A0A139WR72</accession>
<dbReference type="EMBL" id="ANNX02000064">
    <property type="protein sequence ID" value="KYC34929.1"/>
    <property type="molecule type" value="Genomic_DNA"/>
</dbReference>
<organism evidence="1 2">
    <name type="scientific">Scytonema hofmannii PCC 7110</name>
    <dbReference type="NCBI Taxonomy" id="128403"/>
    <lineage>
        <taxon>Bacteria</taxon>
        <taxon>Bacillati</taxon>
        <taxon>Cyanobacteriota</taxon>
        <taxon>Cyanophyceae</taxon>
        <taxon>Nostocales</taxon>
        <taxon>Scytonemataceae</taxon>
        <taxon>Scytonema</taxon>
    </lineage>
</organism>
<comment type="caution">
    <text evidence="1">The sequence shown here is derived from an EMBL/GenBank/DDBJ whole genome shotgun (WGS) entry which is preliminary data.</text>
</comment>
<protein>
    <submittedName>
        <fullName evidence="1">Uncharacterized protein</fullName>
    </submittedName>
</protein>
<gene>
    <name evidence="1" type="ORF">WA1_50360</name>
</gene>
<sequence length="138" mass="15571">MFFVFYMKSLREEVDKVELFVSQAKRETVSEREQQIHDGYLAEIGVKDVSKMKEVDIDKLVQNLASGECSQEYVMNLAYYIAAHAPSSVAGKFLYSDLDGDGVPLIEEIGRGTDPFAYDEPKQQKVVAVHNKTSDLEL</sequence>
<evidence type="ECO:0000313" key="1">
    <source>
        <dbReference type="EMBL" id="KYC34929.1"/>
    </source>
</evidence>
<name>A0A139WR72_9CYAN</name>
<dbReference type="OrthoDB" id="487895at2"/>
<dbReference type="AlphaFoldDB" id="A0A139WR72"/>
<reference evidence="1 2" key="1">
    <citation type="journal article" date="2013" name="Genome Biol. Evol.">
        <title>Genomes of Stigonematalean cyanobacteria (subsection V) and the evolution of oxygenic photosynthesis from prokaryotes to plastids.</title>
        <authorList>
            <person name="Dagan T."/>
            <person name="Roettger M."/>
            <person name="Stucken K."/>
            <person name="Landan G."/>
            <person name="Koch R."/>
            <person name="Major P."/>
            <person name="Gould S.B."/>
            <person name="Goremykin V.V."/>
            <person name="Rippka R."/>
            <person name="Tandeau de Marsac N."/>
            <person name="Gugger M."/>
            <person name="Lockhart P.J."/>
            <person name="Allen J.F."/>
            <person name="Brune I."/>
            <person name="Maus I."/>
            <person name="Puhler A."/>
            <person name="Martin W.F."/>
        </authorList>
    </citation>
    <scope>NUCLEOTIDE SEQUENCE [LARGE SCALE GENOMIC DNA]</scope>
    <source>
        <strain evidence="1 2">PCC 7110</strain>
    </source>
</reference>